<organism evidence="1 3">
    <name type="scientific">Paracoccus saliphilus</name>
    <dbReference type="NCBI Taxonomy" id="405559"/>
    <lineage>
        <taxon>Bacteria</taxon>
        <taxon>Pseudomonadati</taxon>
        <taxon>Pseudomonadota</taxon>
        <taxon>Alphaproteobacteria</taxon>
        <taxon>Rhodobacterales</taxon>
        <taxon>Paracoccaceae</taxon>
        <taxon>Paracoccus</taxon>
    </lineage>
</organism>
<evidence type="ECO:0000313" key="1">
    <source>
        <dbReference type="EMBL" id="SIS86822.1"/>
    </source>
</evidence>
<accession>A0AA46A5T1</accession>
<dbReference type="EMBL" id="FTOU01000007">
    <property type="protein sequence ID" value="SIS86822.1"/>
    <property type="molecule type" value="Genomic_DNA"/>
</dbReference>
<dbReference type="EMBL" id="CP067140">
    <property type="protein sequence ID" value="WCR04561.1"/>
    <property type="molecule type" value="Genomic_DNA"/>
</dbReference>
<protein>
    <submittedName>
        <fullName evidence="1">Uncharacterized protein</fullName>
    </submittedName>
</protein>
<dbReference type="AlphaFoldDB" id="A0AA46A5T1"/>
<dbReference type="RefSeq" id="WP_076525958.1">
    <property type="nucleotide sequence ID" value="NZ_CP067140.1"/>
</dbReference>
<dbReference type="Proteomes" id="UP000186216">
    <property type="component" value="Unassembled WGS sequence"/>
</dbReference>
<keyword evidence="4" id="KW-1185">Reference proteome</keyword>
<gene>
    <name evidence="2" type="ORF">JHX88_07540</name>
    <name evidence="1" type="ORF">SAMN05421772_10718</name>
</gene>
<reference evidence="1 3" key="1">
    <citation type="submission" date="2017-01" db="EMBL/GenBank/DDBJ databases">
        <authorList>
            <person name="Varghese N."/>
            <person name="Submissions S."/>
        </authorList>
    </citation>
    <scope>NUCLEOTIDE SEQUENCE [LARGE SCALE GENOMIC DNA]</scope>
    <source>
        <strain evidence="1 3">DSM 18447</strain>
    </source>
</reference>
<evidence type="ECO:0000313" key="4">
    <source>
        <dbReference type="Proteomes" id="UP001215549"/>
    </source>
</evidence>
<reference evidence="2 4" key="2">
    <citation type="submission" date="2021-01" db="EMBL/GenBank/DDBJ databases">
        <title>Biogeographic distribution of Paracoccus.</title>
        <authorList>
            <person name="Hollensteiner J."/>
            <person name="Leineberger J."/>
            <person name="Brinkhoff T."/>
            <person name="Daniel R."/>
        </authorList>
    </citation>
    <scope>NUCLEOTIDE SEQUENCE [LARGE SCALE GENOMIC DNA]</scope>
    <source>
        <strain evidence="2 4">DSM 18447</strain>
    </source>
</reference>
<evidence type="ECO:0000313" key="3">
    <source>
        <dbReference type="Proteomes" id="UP000186216"/>
    </source>
</evidence>
<dbReference type="Proteomes" id="UP001215549">
    <property type="component" value="Chromosome"/>
</dbReference>
<evidence type="ECO:0000313" key="2">
    <source>
        <dbReference type="EMBL" id="WCR04561.1"/>
    </source>
</evidence>
<sequence>MEYSFHIEGSYHPETIPMDRLAEYLHALAQLLGEKPNVHFKEVTEGCVALHALVDSPAQTRVAGRIEAANSPAPPKDIVNSVETLDQMLRKDHATGSLRDGRDRVVIPFPGIEKQLPPVFGPIKQKGSLTGQVVRVGGTGDTIPVHLRDGQTPLTGLYTSEEAARQLAQHYLGGIVRVHGTGTWFRESNGVWRLDRFKIDSFEVLDDTPLSDVVARLRDVGGSKWGEVPDPVAALLAERNGDGETH</sequence>
<proteinExistence type="predicted"/>
<name>A0AA46A5T1_9RHOB</name>